<dbReference type="EMBL" id="KB445801">
    <property type="protein sequence ID" value="EMD35076.1"/>
    <property type="molecule type" value="Genomic_DNA"/>
</dbReference>
<accession>M2R8N8</accession>
<evidence type="ECO:0000313" key="1">
    <source>
        <dbReference type="EMBL" id="EMD35076.1"/>
    </source>
</evidence>
<dbReference type="HOGENOM" id="CLU_2687585_0_0_1"/>
<organism evidence="1 2">
    <name type="scientific">Ceriporiopsis subvermispora (strain B)</name>
    <name type="common">White-rot fungus</name>
    <name type="synonym">Gelatoporia subvermispora</name>
    <dbReference type="NCBI Taxonomy" id="914234"/>
    <lineage>
        <taxon>Eukaryota</taxon>
        <taxon>Fungi</taxon>
        <taxon>Dikarya</taxon>
        <taxon>Basidiomycota</taxon>
        <taxon>Agaricomycotina</taxon>
        <taxon>Agaricomycetes</taxon>
        <taxon>Polyporales</taxon>
        <taxon>Gelatoporiaceae</taxon>
        <taxon>Gelatoporia</taxon>
    </lineage>
</organism>
<dbReference type="AlphaFoldDB" id="M2R8N8"/>
<sequence length="74" mass="8161">MHVVQPVLAAHICSAMLLCGQSPVARVYRFLCVWSTKPLTMLSLCTLVYVTICKFSARGTNARSAQGIYIITQQ</sequence>
<gene>
    <name evidence="1" type="ORF">CERSUDRAFT_116572</name>
</gene>
<evidence type="ECO:0000313" key="2">
    <source>
        <dbReference type="Proteomes" id="UP000016930"/>
    </source>
</evidence>
<dbReference type="Proteomes" id="UP000016930">
    <property type="component" value="Unassembled WGS sequence"/>
</dbReference>
<reference evidence="1 2" key="1">
    <citation type="journal article" date="2012" name="Proc. Natl. Acad. Sci. U.S.A.">
        <title>Comparative genomics of Ceriporiopsis subvermispora and Phanerochaete chrysosporium provide insight into selective ligninolysis.</title>
        <authorList>
            <person name="Fernandez-Fueyo E."/>
            <person name="Ruiz-Duenas F.J."/>
            <person name="Ferreira P."/>
            <person name="Floudas D."/>
            <person name="Hibbett D.S."/>
            <person name="Canessa P."/>
            <person name="Larrondo L.F."/>
            <person name="James T.Y."/>
            <person name="Seelenfreund D."/>
            <person name="Lobos S."/>
            <person name="Polanco R."/>
            <person name="Tello M."/>
            <person name="Honda Y."/>
            <person name="Watanabe T."/>
            <person name="Watanabe T."/>
            <person name="Ryu J.S."/>
            <person name="Kubicek C.P."/>
            <person name="Schmoll M."/>
            <person name="Gaskell J."/>
            <person name="Hammel K.E."/>
            <person name="St John F.J."/>
            <person name="Vanden Wymelenberg A."/>
            <person name="Sabat G."/>
            <person name="Splinter BonDurant S."/>
            <person name="Syed K."/>
            <person name="Yadav J.S."/>
            <person name="Doddapaneni H."/>
            <person name="Subramanian V."/>
            <person name="Lavin J.L."/>
            <person name="Oguiza J.A."/>
            <person name="Perez G."/>
            <person name="Pisabarro A.G."/>
            <person name="Ramirez L."/>
            <person name="Santoyo F."/>
            <person name="Master E."/>
            <person name="Coutinho P.M."/>
            <person name="Henrissat B."/>
            <person name="Lombard V."/>
            <person name="Magnuson J.K."/>
            <person name="Kuees U."/>
            <person name="Hori C."/>
            <person name="Igarashi K."/>
            <person name="Samejima M."/>
            <person name="Held B.W."/>
            <person name="Barry K.W."/>
            <person name="LaButti K.M."/>
            <person name="Lapidus A."/>
            <person name="Lindquist E.A."/>
            <person name="Lucas S.M."/>
            <person name="Riley R."/>
            <person name="Salamov A.A."/>
            <person name="Hoffmeister D."/>
            <person name="Schwenk D."/>
            <person name="Hadar Y."/>
            <person name="Yarden O."/>
            <person name="de Vries R.P."/>
            <person name="Wiebenga A."/>
            <person name="Stenlid J."/>
            <person name="Eastwood D."/>
            <person name="Grigoriev I.V."/>
            <person name="Berka R.M."/>
            <person name="Blanchette R.A."/>
            <person name="Kersten P."/>
            <person name="Martinez A.T."/>
            <person name="Vicuna R."/>
            <person name="Cullen D."/>
        </authorList>
    </citation>
    <scope>NUCLEOTIDE SEQUENCE [LARGE SCALE GENOMIC DNA]</scope>
    <source>
        <strain evidence="1 2">B</strain>
    </source>
</reference>
<keyword evidence="2" id="KW-1185">Reference proteome</keyword>
<proteinExistence type="predicted"/>
<name>M2R8N8_CERS8</name>
<protein>
    <submittedName>
        <fullName evidence="1">Uncharacterized protein</fullName>
    </submittedName>
</protein>